<feature type="transmembrane region" description="Helical" evidence="1">
    <location>
        <begin position="162"/>
        <end position="183"/>
    </location>
</feature>
<dbReference type="RefSeq" id="WP_110342429.1">
    <property type="nucleotide sequence ID" value="NZ_JBHVKT010000035.1"/>
</dbReference>
<feature type="transmembrane region" description="Helical" evidence="1">
    <location>
        <begin position="136"/>
        <end position="155"/>
    </location>
</feature>
<comment type="caution">
    <text evidence="2">The sequence shown here is derived from an EMBL/GenBank/DDBJ whole genome shotgun (WGS) entry which is preliminary data.</text>
</comment>
<feature type="transmembrane region" description="Helical" evidence="1">
    <location>
        <begin position="56"/>
        <end position="74"/>
    </location>
</feature>
<keyword evidence="1" id="KW-0472">Membrane</keyword>
<dbReference type="AlphaFoldDB" id="A0A318LI17"/>
<keyword evidence="1" id="KW-0812">Transmembrane</keyword>
<reference evidence="2 3" key="1">
    <citation type="submission" date="2016-07" db="EMBL/GenBank/DDBJ databases">
        <title>Draft genome sequence of Prauserella sp. YIM 121212, isolated from alkaline soil.</title>
        <authorList>
            <person name="Ruckert C."/>
            <person name="Albersmeier A."/>
            <person name="Jiang C.-L."/>
            <person name="Jiang Y."/>
            <person name="Kalinowski J."/>
            <person name="Schneider O."/>
            <person name="Winkler A."/>
            <person name="Zotchev S.B."/>
        </authorList>
    </citation>
    <scope>NUCLEOTIDE SEQUENCE [LARGE SCALE GENOMIC DNA]</scope>
    <source>
        <strain evidence="2 3">YIM 121212</strain>
    </source>
</reference>
<protein>
    <submittedName>
        <fullName evidence="2">Uncharacterized protein</fullName>
    </submittedName>
</protein>
<evidence type="ECO:0000256" key="1">
    <source>
        <dbReference type="SAM" id="Phobius"/>
    </source>
</evidence>
<feature type="transmembrane region" description="Helical" evidence="1">
    <location>
        <begin position="107"/>
        <end position="130"/>
    </location>
</feature>
<evidence type="ECO:0000313" key="3">
    <source>
        <dbReference type="Proteomes" id="UP000247892"/>
    </source>
</evidence>
<sequence>MQVGAGILGALAVAASAAGWWLLGGVVLAAALAFCAQWTVPEPEGRGATLYRGLRSGARIASVAFYASVFAAYAVPGSAWLGAGVFVLLVAVADAVGVGIGDYWRRWIAGLLVAAGAAFVAVSVAIAPAGPTGEPSWPGVPGLLLAGAVLFPLLTGLDRLRLATGAVLVAAVAAAALYQLGPVRLGLSVTSLRDALAAADAEALQPLLGGVVVLATVPAALAALTEARQDLRPHGRIVGTAACALASVVLAVVLTPVGALFVAAAFALAQAFAAALLTRERTAPAVATAVLAVALFGGLVFGA</sequence>
<dbReference type="Proteomes" id="UP000247892">
    <property type="component" value="Unassembled WGS sequence"/>
</dbReference>
<feature type="transmembrane region" description="Helical" evidence="1">
    <location>
        <begin position="80"/>
        <end position="100"/>
    </location>
</feature>
<name>A0A318LI17_9PSEU</name>
<organism evidence="2 3">
    <name type="scientific">Prauserella flavalba</name>
    <dbReference type="NCBI Taxonomy" id="1477506"/>
    <lineage>
        <taxon>Bacteria</taxon>
        <taxon>Bacillati</taxon>
        <taxon>Actinomycetota</taxon>
        <taxon>Actinomycetes</taxon>
        <taxon>Pseudonocardiales</taxon>
        <taxon>Pseudonocardiaceae</taxon>
        <taxon>Prauserella</taxon>
    </lineage>
</organism>
<dbReference type="EMBL" id="MASU01000013">
    <property type="protein sequence ID" value="PXY24362.1"/>
    <property type="molecule type" value="Genomic_DNA"/>
</dbReference>
<keyword evidence="1" id="KW-1133">Transmembrane helix</keyword>
<keyword evidence="3" id="KW-1185">Reference proteome</keyword>
<feature type="transmembrane region" description="Helical" evidence="1">
    <location>
        <begin position="285"/>
        <end position="302"/>
    </location>
</feature>
<accession>A0A318LI17</accession>
<feature type="transmembrane region" description="Helical" evidence="1">
    <location>
        <begin position="6"/>
        <end position="35"/>
    </location>
</feature>
<gene>
    <name evidence="2" type="ORF">BA062_29525</name>
</gene>
<proteinExistence type="predicted"/>
<evidence type="ECO:0000313" key="2">
    <source>
        <dbReference type="EMBL" id="PXY24362.1"/>
    </source>
</evidence>
<feature type="transmembrane region" description="Helical" evidence="1">
    <location>
        <begin position="203"/>
        <end position="225"/>
    </location>
</feature>